<reference evidence="1 2" key="1">
    <citation type="submission" date="2011-08" db="EMBL/GenBank/DDBJ databases">
        <authorList>
            <person name="Weinstock G."/>
            <person name="Sodergren E."/>
            <person name="Clifton S."/>
            <person name="Fulton L."/>
            <person name="Fulton B."/>
            <person name="Courtney L."/>
            <person name="Fronick C."/>
            <person name="Harrison M."/>
            <person name="Strong C."/>
            <person name="Farmer C."/>
            <person name="Delahaunty K."/>
            <person name="Markovic C."/>
            <person name="Hall O."/>
            <person name="Minx P."/>
            <person name="Tomlinson C."/>
            <person name="Mitreva M."/>
            <person name="Hou S."/>
            <person name="Chen J."/>
            <person name="Wollam A."/>
            <person name="Pepin K.H."/>
            <person name="Johnson M."/>
            <person name="Bhonagiri V."/>
            <person name="Zhang X."/>
            <person name="Suruliraj S."/>
            <person name="Warren W."/>
            <person name="Chinwalla A."/>
            <person name="Mardis E.R."/>
            <person name="Wilson R.K."/>
        </authorList>
    </citation>
    <scope>NUCLEOTIDE SEQUENCE [LARGE SCALE GENOMIC DNA]</scope>
    <source>
        <strain evidence="1 2">F0432</strain>
    </source>
</reference>
<dbReference type="HOGENOM" id="CLU_3096953_0_0_6"/>
<dbReference type="Proteomes" id="UP000004750">
    <property type="component" value="Unassembled WGS sequence"/>
</dbReference>
<gene>
    <name evidence="1" type="ORF">HMPREF9080_00974</name>
</gene>
<evidence type="ECO:0000313" key="2">
    <source>
        <dbReference type="Proteomes" id="UP000004750"/>
    </source>
</evidence>
<accession>G9ZDY9</accession>
<protein>
    <submittedName>
        <fullName evidence="1">Uncharacterized protein</fullName>
    </submittedName>
</protein>
<evidence type="ECO:0000313" key="1">
    <source>
        <dbReference type="EMBL" id="EHM55076.1"/>
    </source>
</evidence>
<proteinExistence type="predicted"/>
<dbReference type="AlphaFoldDB" id="G9ZDY9"/>
<comment type="caution">
    <text evidence="1">The sequence shown here is derived from an EMBL/GenBank/DDBJ whole genome shotgun (WGS) entry which is preliminary data.</text>
</comment>
<sequence>MRSEGALLELRTDLKTFKREEAALARDIGEQQSTLATCLRGSKRKSVSWNG</sequence>
<name>G9ZDY9_9GAMM</name>
<dbReference type="EMBL" id="AGCM01000050">
    <property type="protein sequence ID" value="EHM55076.1"/>
    <property type="molecule type" value="Genomic_DNA"/>
</dbReference>
<organism evidence="1 2">
    <name type="scientific">Cardiobacterium valvarum F0432</name>
    <dbReference type="NCBI Taxonomy" id="797473"/>
    <lineage>
        <taxon>Bacteria</taxon>
        <taxon>Pseudomonadati</taxon>
        <taxon>Pseudomonadota</taxon>
        <taxon>Gammaproteobacteria</taxon>
        <taxon>Cardiobacteriales</taxon>
        <taxon>Cardiobacteriaceae</taxon>
        <taxon>Cardiobacterium</taxon>
    </lineage>
</organism>